<comment type="similarity">
    <text evidence="2">Belongs to the KHG/KDPG aldolase family.</text>
</comment>
<dbReference type="Pfam" id="PF00294">
    <property type="entry name" value="PfkB"/>
    <property type="match status" value="1"/>
</dbReference>
<evidence type="ECO:0000256" key="5">
    <source>
        <dbReference type="ARBA" id="ARBA00023277"/>
    </source>
</evidence>
<evidence type="ECO:0000256" key="1">
    <source>
        <dbReference type="ARBA" id="ARBA00004761"/>
    </source>
</evidence>
<sequence>MLRIAPKTEEDYFSTNTKPSALSNTLLTVGGDELNVAIALSRLNVPSQWVSILPTGRLGDIVMRSAELAHVDMSKVQRMDNSDVGLFFVIPEAKRVEYQRRNSAWAAQGPHHFDFSSLFAPLRKGWLHVTGISPMTTPNAALNWADALEAAQKHNLRVSMDFNHRPQLGTLEKLWEITKAHLGKLDILILSLESLKGLCGLEGVEFGDDIKGALLLLHNKLKVRLAYCDKKRYFKEIEGKDTEVQVRFSVITDNSQLYSTEEYPVHHIPKDECGGGSAWAAGYILGRNEFQSSSEQIPWKAILRRADLLAALCQESVGDHSTVTRNELLHCEKMFVDSIADITNPNLLKTTKEEKVADLKDVVVGLCDAKIIPILRAKNTQLTIERSIQLIEMGCGALEITMDTPDILNVLQKTKQYIDSSKKKCLLGVGTILHKDQVQQVAGLVQFAISPIFPKDFVTECKKYNILAIPGASSPQELWNTKLEGAQVVKLFPSQLWTPGALKEVLNVGPLGELKVMATGGITPEKYQEWLSAGAVVVGMGSRLCGGDLKYNETDPEYAKEHLHWTNQGAKLAADLFAKVKSQ</sequence>
<name>A0A6B2L0G4_9EUKA</name>
<evidence type="ECO:0000256" key="2">
    <source>
        <dbReference type="ARBA" id="ARBA00006906"/>
    </source>
</evidence>
<evidence type="ECO:0000256" key="4">
    <source>
        <dbReference type="ARBA" id="ARBA00023239"/>
    </source>
</evidence>
<dbReference type="SUPFAM" id="SSF53613">
    <property type="entry name" value="Ribokinase-like"/>
    <property type="match status" value="1"/>
</dbReference>
<proteinExistence type="inferred from homology"/>
<dbReference type="AlphaFoldDB" id="A0A6B2L0G4"/>
<dbReference type="Pfam" id="PF01081">
    <property type="entry name" value="Aldolase"/>
    <property type="match status" value="1"/>
</dbReference>
<dbReference type="InterPro" id="IPR011611">
    <property type="entry name" value="PfkB_dom"/>
</dbReference>
<dbReference type="PANTHER" id="PTHR30246">
    <property type="entry name" value="2-KETO-3-DEOXY-6-PHOSPHOGLUCONATE ALDOLASE"/>
    <property type="match status" value="1"/>
</dbReference>
<dbReference type="InterPro" id="IPR000887">
    <property type="entry name" value="Aldlse_KDPG_KHG"/>
</dbReference>
<evidence type="ECO:0000313" key="7">
    <source>
        <dbReference type="EMBL" id="NDV30429.1"/>
    </source>
</evidence>
<dbReference type="GO" id="GO:0016829">
    <property type="term" value="F:lyase activity"/>
    <property type="evidence" value="ECO:0007669"/>
    <property type="project" value="UniProtKB-KW"/>
</dbReference>
<dbReference type="Gene3D" id="3.20.20.70">
    <property type="entry name" value="Aldolase class I"/>
    <property type="match status" value="1"/>
</dbReference>
<comment type="pathway">
    <text evidence="1">Carbohydrate acid metabolism.</text>
</comment>
<protein>
    <recommendedName>
        <fullName evidence="6">Carbohydrate kinase PfkB domain-containing protein</fullName>
    </recommendedName>
</protein>
<dbReference type="SUPFAM" id="SSF51569">
    <property type="entry name" value="Aldolase"/>
    <property type="match status" value="1"/>
</dbReference>
<evidence type="ECO:0000256" key="3">
    <source>
        <dbReference type="ARBA" id="ARBA00011233"/>
    </source>
</evidence>
<dbReference type="Gene3D" id="3.40.1190.20">
    <property type="match status" value="1"/>
</dbReference>
<keyword evidence="5" id="KW-0119">Carbohydrate metabolism</keyword>
<dbReference type="InterPro" id="IPR013785">
    <property type="entry name" value="Aldolase_TIM"/>
</dbReference>
<reference evidence="7" key="1">
    <citation type="journal article" date="2020" name="J. Eukaryot. Microbiol.">
        <title>De novo Sequencing, Assembly and Annotation of the Transcriptome for the Free-Living Testate Amoeba Arcella intermedia.</title>
        <authorList>
            <person name="Ribeiro G.M."/>
            <person name="Porfirio-Sousa A.L."/>
            <person name="Maurer-Alcala X.X."/>
            <person name="Katz L.A."/>
            <person name="Lahr D.J.G."/>
        </authorList>
    </citation>
    <scope>NUCLEOTIDE SEQUENCE</scope>
</reference>
<dbReference type="CDD" id="cd00452">
    <property type="entry name" value="KDPG_aldolase"/>
    <property type="match status" value="1"/>
</dbReference>
<accession>A0A6B2L0G4</accession>
<dbReference type="EMBL" id="GIBP01001460">
    <property type="protein sequence ID" value="NDV30429.1"/>
    <property type="molecule type" value="Transcribed_RNA"/>
</dbReference>
<comment type="subunit">
    <text evidence="3">Homotrimer.</text>
</comment>
<dbReference type="PANTHER" id="PTHR30246:SF1">
    <property type="entry name" value="2-DEHYDRO-3-DEOXY-6-PHOSPHOGALACTONATE ALDOLASE-RELATED"/>
    <property type="match status" value="1"/>
</dbReference>
<keyword evidence="4" id="KW-0456">Lyase</keyword>
<organism evidence="7">
    <name type="scientific">Arcella intermedia</name>
    <dbReference type="NCBI Taxonomy" id="1963864"/>
    <lineage>
        <taxon>Eukaryota</taxon>
        <taxon>Amoebozoa</taxon>
        <taxon>Tubulinea</taxon>
        <taxon>Elardia</taxon>
        <taxon>Arcellinida</taxon>
        <taxon>Sphaerothecina</taxon>
        <taxon>Arcellidae</taxon>
        <taxon>Arcella</taxon>
    </lineage>
</organism>
<dbReference type="InterPro" id="IPR029056">
    <property type="entry name" value="Ribokinase-like"/>
</dbReference>
<evidence type="ECO:0000259" key="6">
    <source>
        <dbReference type="Pfam" id="PF00294"/>
    </source>
</evidence>
<feature type="domain" description="Carbohydrate kinase PfkB" evidence="6">
    <location>
        <begin position="21"/>
        <end position="219"/>
    </location>
</feature>